<proteinExistence type="inferred from homology"/>
<dbReference type="PANTHER" id="PTHR22753:SF14">
    <property type="entry name" value="MONOACYLGLYCEROL_DIACYLGLYCEROL O-ACYLTRANSFERASE"/>
    <property type="match status" value="1"/>
</dbReference>
<organism evidence="4 5">
    <name type="scientific">Chara braunii</name>
    <name type="common">Braun's stonewort</name>
    <dbReference type="NCBI Taxonomy" id="69332"/>
    <lineage>
        <taxon>Eukaryota</taxon>
        <taxon>Viridiplantae</taxon>
        <taxon>Streptophyta</taxon>
        <taxon>Charophyceae</taxon>
        <taxon>Charales</taxon>
        <taxon>Characeae</taxon>
        <taxon>Chara</taxon>
    </lineage>
</organism>
<protein>
    <recommendedName>
        <fullName evidence="6">Acyltransferase</fullName>
    </recommendedName>
</protein>
<dbReference type="OMA" id="WCEANIQ"/>
<reference evidence="4 5" key="1">
    <citation type="journal article" date="2018" name="Cell">
        <title>The Chara Genome: Secondary Complexity and Implications for Plant Terrestrialization.</title>
        <authorList>
            <person name="Nishiyama T."/>
            <person name="Sakayama H."/>
            <person name="Vries J.D."/>
            <person name="Buschmann H."/>
            <person name="Saint-Marcoux D."/>
            <person name="Ullrich K.K."/>
            <person name="Haas F.B."/>
            <person name="Vanderstraeten L."/>
            <person name="Becker D."/>
            <person name="Lang D."/>
            <person name="Vosolsobe S."/>
            <person name="Rombauts S."/>
            <person name="Wilhelmsson P.K.I."/>
            <person name="Janitza P."/>
            <person name="Kern R."/>
            <person name="Heyl A."/>
            <person name="Rumpler F."/>
            <person name="Villalobos L.I.A.C."/>
            <person name="Clay J.M."/>
            <person name="Skokan R."/>
            <person name="Toyoda A."/>
            <person name="Suzuki Y."/>
            <person name="Kagoshima H."/>
            <person name="Schijlen E."/>
            <person name="Tajeshwar N."/>
            <person name="Catarino B."/>
            <person name="Hetherington A.J."/>
            <person name="Saltykova A."/>
            <person name="Bonnot C."/>
            <person name="Breuninger H."/>
            <person name="Symeonidi A."/>
            <person name="Radhakrishnan G.V."/>
            <person name="Van Nieuwerburgh F."/>
            <person name="Deforce D."/>
            <person name="Chang C."/>
            <person name="Karol K.G."/>
            <person name="Hedrich R."/>
            <person name="Ulvskov P."/>
            <person name="Glockner G."/>
            <person name="Delwiche C.F."/>
            <person name="Petrasek J."/>
            <person name="Van de Peer Y."/>
            <person name="Friml J."/>
            <person name="Beilby M."/>
            <person name="Dolan L."/>
            <person name="Kohara Y."/>
            <person name="Sugano S."/>
            <person name="Fujiyama A."/>
            <person name="Delaux P.-M."/>
            <person name="Quint M."/>
            <person name="TheiBen G."/>
            <person name="Hagemann M."/>
            <person name="Harholt J."/>
            <person name="Dunand C."/>
            <person name="Zachgo S."/>
            <person name="Langdale J."/>
            <person name="Maumus F."/>
            <person name="Straeten D.V.D."/>
            <person name="Gould S.B."/>
            <person name="Rensing S.A."/>
        </authorList>
    </citation>
    <scope>NUCLEOTIDE SEQUENCE [LARGE SCALE GENOMIC DNA]</scope>
    <source>
        <strain evidence="4 5">S276</strain>
    </source>
</reference>
<dbReference type="Proteomes" id="UP000265515">
    <property type="component" value="Unassembled WGS sequence"/>
</dbReference>
<keyword evidence="3" id="KW-0012">Acyltransferase</keyword>
<comment type="similarity">
    <text evidence="1">Belongs to the diacylglycerol acyltransferase family.</text>
</comment>
<evidence type="ECO:0008006" key="6">
    <source>
        <dbReference type="Google" id="ProtNLM"/>
    </source>
</evidence>
<keyword evidence="2" id="KW-0808">Transferase</keyword>
<dbReference type="GO" id="GO:0016020">
    <property type="term" value="C:membrane"/>
    <property type="evidence" value="ECO:0007669"/>
    <property type="project" value="TreeGrafter"/>
</dbReference>
<evidence type="ECO:0000256" key="2">
    <source>
        <dbReference type="ARBA" id="ARBA00022679"/>
    </source>
</evidence>
<dbReference type="GO" id="GO:0019432">
    <property type="term" value="P:triglyceride biosynthetic process"/>
    <property type="evidence" value="ECO:0007669"/>
    <property type="project" value="UniProtKB-ARBA"/>
</dbReference>
<name>A0A388LPA9_CHABU</name>
<keyword evidence="5" id="KW-1185">Reference proteome</keyword>
<evidence type="ECO:0000256" key="3">
    <source>
        <dbReference type="ARBA" id="ARBA00023315"/>
    </source>
</evidence>
<sequence length="150" mass="16648">MGAELFLLTEELWCEANIQVRGLAHPLTGIDPSEGNFVAIGDLFRLFGAVPSTGSNLYKLLARKEVALLYPGGVREAFKRRGERNMVLWPEQPEFVRMAIRHGATILPFAGIGGDDAFDFVFDTDEVAKLPFIGENMARDARKIQVVRVV</sequence>
<evidence type="ECO:0000256" key="1">
    <source>
        <dbReference type="ARBA" id="ARBA00005420"/>
    </source>
</evidence>
<dbReference type="Pfam" id="PF03982">
    <property type="entry name" value="DAGAT"/>
    <property type="match status" value="1"/>
</dbReference>
<dbReference type="AlphaFoldDB" id="A0A388LPA9"/>
<dbReference type="GO" id="GO:0004144">
    <property type="term" value="F:diacylglycerol O-acyltransferase activity"/>
    <property type="evidence" value="ECO:0007669"/>
    <property type="project" value="UniProtKB-ARBA"/>
</dbReference>
<dbReference type="InterPro" id="IPR007130">
    <property type="entry name" value="DAGAT"/>
</dbReference>
<dbReference type="EMBL" id="BFEA01000465">
    <property type="protein sequence ID" value="GBG84134.1"/>
    <property type="molecule type" value="Genomic_DNA"/>
</dbReference>
<dbReference type="PANTHER" id="PTHR22753">
    <property type="entry name" value="TRANSMEMBRANE PROTEIN 68"/>
    <property type="match status" value="1"/>
</dbReference>
<dbReference type="Gramene" id="GBG84134">
    <property type="protein sequence ID" value="GBG84134"/>
    <property type="gene ID" value="CBR_g38108"/>
</dbReference>
<accession>A0A388LPA9</accession>
<comment type="caution">
    <text evidence="4">The sequence shown here is derived from an EMBL/GenBank/DDBJ whole genome shotgun (WGS) entry which is preliminary data.</text>
</comment>
<evidence type="ECO:0000313" key="4">
    <source>
        <dbReference type="EMBL" id="GBG84134.1"/>
    </source>
</evidence>
<evidence type="ECO:0000313" key="5">
    <source>
        <dbReference type="Proteomes" id="UP000265515"/>
    </source>
</evidence>
<gene>
    <name evidence="4" type="ORF">CBR_g38108</name>
</gene>
<dbReference type="OrthoDB" id="44277at2759"/>